<feature type="compositionally biased region" description="Polar residues" evidence="4">
    <location>
        <begin position="633"/>
        <end position="648"/>
    </location>
</feature>
<evidence type="ECO:0000313" key="7">
    <source>
        <dbReference type="Proteomes" id="UP000452235"/>
    </source>
</evidence>
<evidence type="ECO:0000256" key="1">
    <source>
        <dbReference type="ARBA" id="ARBA00004123"/>
    </source>
</evidence>
<sequence length="1476" mass="154988">MAFGFASSPAGANIPAELGPELPDVYAEEVGFKGVSGDTNIRLLPTPWPEDALPFPTSSLLAVAPTKGVIVGAGPDSLIIASSDAVRKTIAAPTGEDKVKTKPFQPQATISLPARPTHVAFVSGESALAVATENGAQLAVYETASLTTGNAQPALSISTNNATFRALAPNPAQADEAHSSLVALVTNNGELLIADLKAGNLLSGPNGQVLKTGVSSVCWSNKGKQLVAGLADGTGYQMAPDGAQKDIIPRPPDLEGDCHVSSIAWLENDIFLMVYTPNAAEDDMGQVPSSSYYIITRKKQAPFEIRKLPELCTPFGFKRAPAYQFIARLRDYKPHLKDVLIVSSTASTDVGMITRSDQPLASDDAAKETVGLFTTTEVNDDTKRASLPLKDSVDETTVIGLGIDLSSTDVVISPIQGEDIAESSTPLPNVLLLNNEGILSSWWFIYSDSIRQKIPYHGLSLVSAPQQAPAATPAPAPAEPPKQPAFGQSAFGSPSALGASSAFVKPSAGPSFGSPSALGVRQQPAFGAPSFGTPSQLPSFGTPSTLNRGSPQFGQSGFGSMGAKPAFGQPSTPAKGFGAPSFGTSGAPSGGGFGSFASAGGFAGLASQKPAESPFSKPAGESLFAKPAGASVFGNQTTSTTSFGTASQKSEESKGLFGLGGTGFKLESSFKGDGSAVNDGPKPEKPTGSLFSLGESLDEMVSTPNKASPPTESMDDMEDESSAPPPEKPEAKPGPSLFGAPSKFGATAPSSIFGTQTQAQAPKPFGAPPTDKSPFAMFGNKAAEKPPSAPFSPTSEATAVPSPTFKKEPSTDAESTPIKTEVEAPLPPDSTSRAVYGPGDTSASSNVSKSSVEEAPLPPDFTQKPKETQWTKPEEAPLPPDFTQKPKESKKAELEEAPLPPDFTKSKPAADDSGEPGPVPDGSDADESGFTDSGEDITHEVSEEEGEEESAEEEEEEEEEGEEGEPEAREETPKITPESSFGASFGAEKSDKSSLGGLFSRVSQPVKHEQQPPRQLFGEVAKPFFPPGPSANREPPRSPSPVRRGASGTLFKHKKQPPGSALAARKASLGESARREGLLTQPSAPAFSPEQAHIKAQAQREEEESLSLSDDEDERLHADLARPVEPVPTLDPFLPHQDYTGETSKPGIPGQIEKLYRDINSMVDTLGINSRSLSSFLLFQQQGENSDWVQTLEGDQPADIQDRNLRLSQIEKLDDAVTLLVSLLENQRLQGVDEKLKGCQELLSKDILTLRGQCASIRRTLDAYTDAAAIVSAPLSAEQANLQQDLRSASTDIQAKLADLESAVSLLRARIADAPRSDSSRQSAKRPTVEAVTSTIATMMNMAESKSSDIDVLEAQLRKMGIDTTGSPASREGSPFTTPRKPAGRLPATPGSRGSIDGGVSAYHTPESATRGVNFRSSVNGSARASRLRNIETTAGLATKESAQWKAKMQRRQQIVGGLKQAIEQKKSKLRGVDDV</sequence>
<dbReference type="GO" id="GO:0006405">
    <property type="term" value="P:RNA export from nucleus"/>
    <property type="evidence" value="ECO:0007669"/>
    <property type="project" value="TreeGrafter"/>
</dbReference>
<feature type="compositionally biased region" description="Acidic residues" evidence="4">
    <location>
        <begin position="942"/>
        <end position="965"/>
    </location>
</feature>
<feature type="compositionally biased region" description="Acidic residues" evidence="4">
    <location>
        <begin position="923"/>
        <end position="935"/>
    </location>
</feature>
<evidence type="ECO:0000256" key="4">
    <source>
        <dbReference type="SAM" id="MobiDB-lite"/>
    </source>
</evidence>
<feature type="compositionally biased region" description="Polar residues" evidence="4">
    <location>
        <begin position="702"/>
        <end position="711"/>
    </location>
</feature>
<dbReference type="InterPro" id="IPR015943">
    <property type="entry name" value="WD40/YVTN_repeat-like_dom_sf"/>
</dbReference>
<feature type="region of interest" description="Disordered" evidence="4">
    <location>
        <begin position="468"/>
        <end position="491"/>
    </location>
</feature>
<dbReference type="InterPro" id="IPR039462">
    <property type="entry name" value="Nup159/Nup146_N"/>
</dbReference>
<evidence type="ECO:0000256" key="2">
    <source>
        <dbReference type="ARBA" id="ARBA00022448"/>
    </source>
</evidence>
<feature type="compositionally biased region" description="Low complexity" evidence="4">
    <location>
        <begin position="578"/>
        <end position="587"/>
    </location>
</feature>
<dbReference type="GO" id="GO:0008139">
    <property type="term" value="F:nuclear localization sequence binding"/>
    <property type="evidence" value="ECO:0007669"/>
    <property type="project" value="TreeGrafter"/>
</dbReference>
<protein>
    <submittedName>
        <fullName evidence="6">Nuclear pore complex subunit Nup159</fullName>
    </submittedName>
</protein>
<feature type="compositionally biased region" description="Pro residues" evidence="4">
    <location>
        <begin position="472"/>
        <end position="483"/>
    </location>
</feature>
<dbReference type="PANTHER" id="PTHR23193:SF23">
    <property type="entry name" value="NUCLEAR PORE COMPLEX PROTEIN NUP153"/>
    <property type="match status" value="1"/>
</dbReference>
<dbReference type="FunFam" id="2.130.10.10:FF:000645">
    <property type="entry name" value="Putative nuclear pore complex subunit Nup159"/>
    <property type="match status" value="1"/>
</dbReference>
<proteinExistence type="predicted"/>
<dbReference type="Proteomes" id="UP000452235">
    <property type="component" value="Unassembled WGS sequence"/>
</dbReference>
<keyword evidence="2" id="KW-0813">Transport</keyword>
<feature type="region of interest" description="Disordered" evidence="4">
    <location>
        <begin position="1362"/>
        <end position="1424"/>
    </location>
</feature>
<feature type="compositionally biased region" description="Basic and acidic residues" evidence="4">
    <location>
        <begin position="884"/>
        <end position="894"/>
    </location>
</feature>
<reference evidence="6 7" key="1">
    <citation type="submission" date="2020-01" db="EMBL/GenBank/DDBJ databases">
        <title>Aspergillus terreus IFO 6365 whole genome shotgun sequence.</title>
        <authorList>
            <person name="Kanamasa S."/>
            <person name="Takahashi H."/>
        </authorList>
    </citation>
    <scope>NUCLEOTIDE SEQUENCE [LARGE SCALE GENOMIC DNA]</scope>
    <source>
        <strain evidence="6 7">IFO 6365</strain>
    </source>
</reference>
<feature type="domain" description="Nucleoporin Nup159/Nup146 N-terminal" evidence="5">
    <location>
        <begin position="54"/>
        <end position="439"/>
    </location>
</feature>
<name>A0A5M3Z4Q9_ASPTE</name>
<comment type="caution">
    <text evidence="6">The sequence shown here is derived from an EMBL/GenBank/DDBJ whole genome shotgun (WGS) entry which is preliminary data.</text>
</comment>
<dbReference type="GO" id="GO:0006606">
    <property type="term" value="P:protein import into nucleus"/>
    <property type="evidence" value="ECO:0007669"/>
    <property type="project" value="TreeGrafter"/>
</dbReference>
<dbReference type="OrthoDB" id="248320at2759"/>
<evidence type="ECO:0000256" key="3">
    <source>
        <dbReference type="ARBA" id="ARBA00023242"/>
    </source>
</evidence>
<dbReference type="Pfam" id="PF16755">
    <property type="entry name" value="Beta-prop_NUP159_NUP214"/>
    <property type="match status" value="1"/>
</dbReference>
<dbReference type="PANTHER" id="PTHR23193">
    <property type="entry name" value="NUCLEAR PORE COMPLEX PROTEIN NUP"/>
    <property type="match status" value="1"/>
</dbReference>
<feature type="compositionally biased region" description="Polar residues" evidence="4">
    <location>
        <begin position="532"/>
        <end position="548"/>
    </location>
</feature>
<dbReference type="Gene3D" id="2.130.10.10">
    <property type="entry name" value="YVTN repeat-like/Quinoprotein amine dehydrogenase"/>
    <property type="match status" value="1"/>
</dbReference>
<dbReference type="VEuPathDB" id="FungiDB:ATEG_06011"/>
<feature type="compositionally biased region" description="Low complexity" evidence="4">
    <location>
        <begin position="842"/>
        <end position="855"/>
    </location>
</feature>
<feature type="compositionally biased region" description="Acidic residues" evidence="4">
    <location>
        <begin position="1101"/>
        <end position="1113"/>
    </location>
</feature>
<accession>A0A5M3Z4Q9</accession>
<keyword evidence="3" id="KW-0539">Nucleus</keyword>
<dbReference type="GO" id="GO:0005643">
    <property type="term" value="C:nuclear pore"/>
    <property type="evidence" value="ECO:0007669"/>
    <property type="project" value="TreeGrafter"/>
</dbReference>
<evidence type="ECO:0000259" key="5">
    <source>
        <dbReference type="Pfam" id="PF16755"/>
    </source>
</evidence>
<dbReference type="GO" id="GO:0017056">
    <property type="term" value="F:structural constituent of nuclear pore"/>
    <property type="evidence" value="ECO:0007669"/>
    <property type="project" value="TreeGrafter"/>
</dbReference>
<evidence type="ECO:0000313" key="6">
    <source>
        <dbReference type="EMBL" id="GFF17845.1"/>
    </source>
</evidence>
<feature type="compositionally biased region" description="Polar residues" evidence="4">
    <location>
        <begin position="748"/>
        <end position="760"/>
    </location>
</feature>
<dbReference type="InterPro" id="IPR026054">
    <property type="entry name" value="Nucleoporin"/>
</dbReference>
<dbReference type="EMBL" id="BLJY01000007">
    <property type="protein sequence ID" value="GFF17845.1"/>
    <property type="molecule type" value="Genomic_DNA"/>
</dbReference>
<gene>
    <name evidence="6" type="ORF">ATEIFO6365_0007039400</name>
</gene>
<dbReference type="SUPFAM" id="SSF117289">
    <property type="entry name" value="Nucleoporin domain"/>
    <property type="match status" value="1"/>
</dbReference>
<organism evidence="6 7">
    <name type="scientific">Aspergillus terreus</name>
    <dbReference type="NCBI Taxonomy" id="33178"/>
    <lineage>
        <taxon>Eukaryota</taxon>
        <taxon>Fungi</taxon>
        <taxon>Dikarya</taxon>
        <taxon>Ascomycota</taxon>
        <taxon>Pezizomycotina</taxon>
        <taxon>Eurotiomycetes</taxon>
        <taxon>Eurotiomycetidae</taxon>
        <taxon>Eurotiales</taxon>
        <taxon>Aspergillaceae</taxon>
        <taxon>Aspergillus</taxon>
        <taxon>Aspergillus subgen. Circumdati</taxon>
    </lineage>
</organism>
<feature type="region of interest" description="Disordered" evidence="4">
    <location>
        <begin position="630"/>
        <end position="1113"/>
    </location>
</feature>
<keyword evidence="7" id="KW-1185">Reference proteome</keyword>
<feature type="compositionally biased region" description="Basic and acidic residues" evidence="4">
    <location>
        <begin position="863"/>
        <end position="875"/>
    </location>
</feature>
<comment type="subcellular location">
    <subcellularLocation>
        <location evidence="1">Nucleus</location>
    </subcellularLocation>
</comment>
<feature type="region of interest" description="Disordered" evidence="4">
    <location>
        <begin position="514"/>
        <end position="590"/>
    </location>
</feature>